<dbReference type="InterPro" id="IPR010971">
    <property type="entry name" value="UbiH/COQ6"/>
</dbReference>
<evidence type="ECO:0000256" key="5">
    <source>
        <dbReference type="ARBA" id="ARBA00022827"/>
    </source>
</evidence>
<dbReference type="PROSITE" id="PS51257">
    <property type="entry name" value="PROKAR_LIPOPROTEIN"/>
    <property type="match status" value="1"/>
</dbReference>
<dbReference type="NCBIfam" id="TIGR01988">
    <property type="entry name" value="Ubi-OHases"/>
    <property type="match status" value="1"/>
</dbReference>
<evidence type="ECO:0000256" key="4">
    <source>
        <dbReference type="ARBA" id="ARBA00022630"/>
    </source>
</evidence>
<comment type="similarity">
    <text evidence="3">Belongs to the UbiH/COQ6 family.</text>
</comment>
<dbReference type="Proteomes" id="UP001312908">
    <property type="component" value="Unassembled WGS sequence"/>
</dbReference>
<keyword evidence="4" id="KW-0285">Flavoprotein</keyword>
<keyword evidence="7" id="KW-0503">Monooxygenase</keyword>
<dbReference type="PANTHER" id="PTHR43876">
    <property type="entry name" value="UBIQUINONE BIOSYNTHESIS MONOOXYGENASE COQ6, MITOCHONDRIAL"/>
    <property type="match status" value="1"/>
</dbReference>
<reference evidence="9 10" key="1">
    <citation type="submission" date="2023-10" db="EMBL/GenBank/DDBJ databases">
        <title>Sorlinia euscelidii gen. nov., sp. nov., an acetic acid bacteria isolated from the gut of Euscelidius variegatus emitter.</title>
        <authorList>
            <person name="Michoud G."/>
            <person name="Marasco R."/>
            <person name="Seferji K."/>
            <person name="Gonella E."/>
            <person name="Garuglieri E."/>
            <person name="Alma A."/>
            <person name="Mapelli F."/>
            <person name="Borin S."/>
            <person name="Daffonchio D."/>
            <person name="Crotti E."/>
        </authorList>
    </citation>
    <scope>NUCLEOTIDE SEQUENCE [LARGE SCALE GENOMIC DNA]</scope>
    <source>
        <strain evidence="9 10">EV16P</strain>
    </source>
</reference>
<dbReference type="RefSeq" id="WP_394819038.1">
    <property type="nucleotide sequence ID" value="NZ_JAWJZY010000001.1"/>
</dbReference>
<evidence type="ECO:0000256" key="7">
    <source>
        <dbReference type="ARBA" id="ARBA00023033"/>
    </source>
</evidence>
<name>A0ABU7U091_9PROT</name>
<gene>
    <name evidence="9" type="ORF">DOFOFD_03605</name>
</gene>
<evidence type="ECO:0000256" key="1">
    <source>
        <dbReference type="ARBA" id="ARBA00001974"/>
    </source>
</evidence>
<evidence type="ECO:0000256" key="2">
    <source>
        <dbReference type="ARBA" id="ARBA00004749"/>
    </source>
</evidence>
<dbReference type="PROSITE" id="PS01304">
    <property type="entry name" value="UBIH"/>
    <property type="match status" value="1"/>
</dbReference>
<keyword evidence="6" id="KW-0560">Oxidoreductase</keyword>
<evidence type="ECO:0000256" key="3">
    <source>
        <dbReference type="ARBA" id="ARBA00005349"/>
    </source>
</evidence>
<dbReference type="SUPFAM" id="SSF51905">
    <property type="entry name" value="FAD/NAD(P)-binding domain"/>
    <property type="match status" value="1"/>
</dbReference>
<protein>
    <submittedName>
        <fullName evidence="9">2-octaprenyl-6-methoxyphenol hydroxylase</fullName>
    </submittedName>
</protein>
<evidence type="ECO:0000313" key="10">
    <source>
        <dbReference type="Proteomes" id="UP001312908"/>
    </source>
</evidence>
<dbReference type="EMBL" id="JAWJZY010000001">
    <property type="protein sequence ID" value="MEE8658098.1"/>
    <property type="molecule type" value="Genomic_DNA"/>
</dbReference>
<feature type="domain" description="FAD-binding" evidence="8">
    <location>
        <begin position="5"/>
        <end position="362"/>
    </location>
</feature>
<dbReference type="Gene3D" id="3.50.50.60">
    <property type="entry name" value="FAD/NAD(P)-binding domain"/>
    <property type="match status" value="2"/>
</dbReference>
<keyword evidence="10" id="KW-1185">Reference proteome</keyword>
<proteinExistence type="inferred from homology"/>
<dbReference type="Pfam" id="PF01494">
    <property type="entry name" value="FAD_binding_3"/>
    <property type="match status" value="1"/>
</dbReference>
<comment type="cofactor">
    <cofactor evidence="1">
        <name>FAD</name>
        <dbReference type="ChEBI" id="CHEBI:57692"/>
    </cofactor>
</comment>
<comment type="pathway">
    <text evidence="2">Cofactor biosynthesis; ubiquinone biosynthesis.</text>
</comment>
<keyword evidence="5" id="KW-0274">FAD</keyword>
<dbReference type="InterPro" id="IPR036188">
    <property type="entry name" value="FAD/NAD-bd_sf"/>
</dbReference>
<evidence type="ECO:0000259" key="8">
    <source>
        <dbReference type="Pfam" id="PF01494"/>
    </source>
</evidence>
<evidence type="ECO:0000256" key="6">
    <source>
        <dbReference type="ARBA" id="ARBA00023002"/>
    </source>
</evidence>
<accession>A0ABU7U091</accession>
<dbReference type="InterPro" id="IPR002938">
    <property type="entry name" value="FAD-bd"/>
</dbReference>
<evidence type="ECO:0000313" key="9">
    <source>
        <dbReference type="EMBL" id="MEE8658098.1"/>
    </source>
</evidence>
<organism evidence="9 10">
    <name type="scientific">Sorlinia euscelidii</name>
    <dbReference type="NCBI Taxonomy" id="3081148"/>
    <lineage>
        <taxon>Bacteria</taxon>
        <taxon>Pseudomonadati</taxon>
        <taxon>Pseudomonadota</taxon>
        <taxon>Alphaproteobacteria</taxon>
        <taxon>Acetobacterales</taxon>
        <taxon>Acetobacteraceae</taxon>
        <taxon>Sorlinia</taxon>
    </lineage>
</organism>
<dbReference type="InterPro" id="IPR051205">
    <property type="entry name" value="UbiH/COQ6_monooxygenase"/>
</dbReference>
<dbReference type="PANTHER" id="PTHR43876:SF7">
    <property type="entry name" value="UBIQUINONE BIOSYNTHESIS MONOOXYGENASE COQ6, MITOCHONDRIAL"/>
    <property type="match status" value="1"/>
</dbReference>
<dbReference type="PRINTS" id="PR00420">
    <property type="entry name" value="RNGMNOXGNASE"/>
</dbReference>
<comment type="caution">
    <text evidence="9">The sequence shown here is derived from an EMBL/GenBank/DDBJ whole genome shotgun (WGS) entry which is preliminary data.</text>
</comment>
<dbReference type="InterPro" id="IPR018168">
    <property type="entry name" value="Ubi_Hdrlase_CS"/>
</dbReference>
<sequence length="418" mass="45740">MMKTVNICINGAGPVGATLACVLAQAGLRVLIIERSPLDAAIGPHLDGRAYALSEGSRRVLAQSGVWSHLPNGAQPIKEISVIDGRDVSRPRPNVARILTRIGTRSLIFGAQNLPDNEAGLQGFGWMVEAMDLRRALHDALRHHAGPNLIIAAPDQARFTFDDDGAIIALASDAQYRAQLVIAAEGRQSPLRKQAGIPLTRLAYNQNGIVTIIQHENAHKGTALERFLPDGPFARLPLIGTDAAPHRSAIVWAAPAARAHYLHALPDDTFRREINARLDKHVGAATPIGRRWLYPLSAQYAQRYVSHRLALIGDAAHGLHPIAGQGLNMGFRDIKILSEVLVNACEKGQDPGRDDVLKLYQRLTRPDNMAMLATCDIMERVFSARHPAMQILRRVGMRGFETATPLRARFIRRTMGLL</sequence>